<evidence type="ECO:0000313" key="2">
    <source>
        <dbReference type="Proteomes" id="UP000033070"/>
    </source>
</evidence>
<dbReference type="KEGG" id="fam:OYT1_ch1647"/>
<keyword evidence="2" id="KW-1185">Reference proteome</keyword>
<reference evidence="1 2" key="1">
    <citation type="submission" date="2018-06" db="EMBL/GenBank/DDBJ databases">
        <title>OYT1 Genome Sequencing.</title>
        <authorList>
            <person name="Kato S."/>
            <person name="Itoh T."/>
            <person name="Ohkuma M."/>
        </authorList>
    </citation>
    <scope>NUCLEOTIDE SEQUENCE [LARGE SCALE GENOMIC DNA]</scope>
    <source>
        <strain evidence="1 2">OYT1</strain>
    </source>
</reference>
<protein>
    <submittedName>
        <fullName evidence="1">Uncharacterized protein</fullName>
    </submittedName>
</protein>
<dbReference type="AlphaFoldDB" id="A0A2Z6GCZ9"/>
<evidence type="ECO:0000313" key="1">
    <source>
        <dbReference type="EMBL" id="BBE51192.1"/>
    </source>
</evidence>
<gene>
    <name evidence="1" type="ORF">OYT1_ch1647</name>
</gene>
<organism evidence="1 2">
    <name type="scientific">Ferriphaselus amnicola</name>
    <dbReference type="NCBI Taxonomy" id="1188319"/>
    <lineage>
        <taxon>Bacteria</taxon>
        <taxon>Pseudomonadati</taxon>
        <taxon>Pseudomonadota</taxon>
        <taxon>Betaproteobacteria</taxon>
        <taxon>Nitrosomonadales</taxon>
        <taxon>Gallionellaceae</taxon>
        <taxon>Ferriphaselus</taxon>
    </lineage>
</organism>
<sequence length="261" mass="29176">MPAPQLDTASLFYDLNRFRIEGRLLTDQSVISKYERSIEAIKAGKNCQPASSQEVASYYVILASLRCLTADFGQVVTLGEKALNMTQDPYLVYNQSVTLSISGYFSKARATLDKVSEYDLASLSLTEDDGVRITSILQDTISLDRDVLSDDRVRDRFSYDVDRILEMREILSDLGISDSQALSMLDIAGDVLRSRNTFLAHDLYIHTNSIERYLSISLPVSLSASEIAEMEWECIGKVMEQYPEVPYSSFNIGFTSANAHG</sequence>
<name>A0A2Z6GCZ9_9PROT</name>
<proteinExistence type="predicted"/>
<dbReference type="EMBL" id="AP018738">
    <property type="protein sequence ID" value="BBE51192.1"/>
    <property type="molecule type" value="Genomic_DNA"/>
</dbReference>
<dbReference type="Proteomes" id="UP000033070">
    <property type="component" value="Chromosome"/>
</dbReference>
<accession>A0A2Z6GCZ9</accession>